<feature type="transmembrane region" description="Helical" evidence="1">
    <location>
        <begin position="175"/>
        <end position="195"/>
    </location>
</feature>
<keyword evidence="1" id="KW-0812">Transmembrane</keyword>
<organism evidence="2">
    <name type="scientific">metagenome</name>
    <dbReference type="NCBI Taxonomy" id="256318"/>
    <lineage>
        <taxon>unclassified sequences</taxon>
        <taxon>metagenomes</taxon>
    </lineage>
</organism>
<dbReference type="AlphaFoldDB" id="A0A2P2CG59"/>
<sequence>MSEPLPPQVARRTYSGIRLGVVMVILALGFAVWREIANAPGGCVQRSLSAYFYTPVRPVFVGALLLLGFAMIVMWGKTSAEDAVLNVAGLLLSVVALVPTLDANYCSLPASVRGGAPESRVTQVSDNDLIKANAETVARSFTALLFALVVILVLVAVLTLMAWNAGRLPSPQERFAYIATWVVAAGTVAVLYVLYRDADDPDSAFNHYVHAWSANIAVGLVIVAVFLAARQNRGDPERTRWVWLYGLLGVAMVVTAVVVKGGDAIGLFSGWLDSHATFVVEAILIGFIAVFWVFQTIERRKEGAPTY</sequence>
<dbReference type="EMBL" id="CZKB01000017">
    <property type="protein sequence ID" value="CUR60891.1"/>
    <property type="molecule type" value="Genomic_DNA"/>
</dbReference>
<feature type="transmembrane region" description="Helical" evidence="1">
    <location>
        <begin position="16"/>
        <end position="36"/>
    </location>
</feature>
<keyword evidence="1" id="KW-0472">Membrane</keyword>
<evidence type="ECO:0000256" key="1">
    <source>
        <dbReference type="SAM" id="Phobius"/>
    </source>
</evidence>
<gene>
    <name evidence="2" type="ORF">NOCA1240048</name>
</gene>
<reference evidence="2" key="1">
    <citation type="submission" date="2015-08" db="EMBL/GenBank/DDBJ databases">
        <authorList>
            <person name="Babu N.S."/>
            <person name="Beckwith C.J."/>
            <person name="Beseler K.G."/>
            <person name="Brison A."/>
            <person name="Carone J.V."/>
            <person name="Caskin T.P."/>
            <person name="Diamond M."/>
            <person name="Durham M.E."/>
            <person name="Foxe J.M."/>
            <person name="Go M."/>
            <person name="Henderson B.A."/>
            <person name="Jones I.B."/>
            <person name="McGettigan J.A."/>
            <person name="Micheletti S.J."/>
            <person name="Nasrallah M.E."/>
            <person name="Ortiz D."/>
            <person name="Piller C.R."/>
            <person name="Privatt S.R."/>
            <person name="Schneider S.L."/>
            <person name="Sharp S."/>
            <person name="Smith T.C."/>
            <person name="Stanton J.D."/>
            <person name="Ullery H.E."/>
            <person name="Wilson R.J."/>
            <person name="Serrano M.G."/>
            <person name="Buck G."/>
            <person name="Lee V."/>
            <person name="Wang Y."/>
            <person name="Carvalho R."/>
            <person name="Voegtly L."/>
            <person name="Shi R."/>
            <person name="Duckworth R."/>
            <person name="Johnson A."/>
            <person name="Loviza R."/>
            <person name="Walstead R."/>
            <person name="Shah Z."/>
            <person name="Kiflezghi M."/>
            <person name="Wade K."/>
            <person name="Ball S.L."/>
            <person name="Bradley K.W."/>
            <person name="Asai D.J."/>
            <person name="Bowman C.A."/>
            <person name="Russell D.A."/>
            <person name="Pope W.H."/>
            <person name="Jacobs-Sera D."/>
            <person name="Hendrix R.W."/>
            <person name="Hatfull G.F."/>
        </authorList>
    </citation>
    <scope>NUCLEOTIDE SEQUENCE</scope>
</reference>
<accession>A0A2P2CG59</accession>
<feature type="transmembrane region" description="Helical" evidence="1">
    <location>
        <begin position="141"/>
        <end position="163"/>
    </location>
</feature>
<feature type="transmembrane region" description="Helical" evidence="1">
    <location>
        <begin position="56"/>
        <end position="76"/>
    </location>
</feature>
<keyword evidence="1" id="KW-1133">Transmembrane helix</keyword>
<feature type="transmembrane region" description="Helical" evidence="1">
    <location>
        <begin position="207"/>
        <end position="229"/>
    </location>
</feature>
<feature type="transmembrane region" description="Helical" evidence="1">
    <location>
        <begin position="241"/>
        <end position="262"/>
    </location>
</feature>
<feature type="transmembrane region" description="Helical" evidence="1">
    <location>
        <begin position="83"/>
        <end position="101"/>
    </location>
</feature>
<proteinExistence type="predicted"/>
<feature type="transmembrane region" description="Helical" evidence="1">
    <location>
        <begin position="274"/>
        <end position="294"/>
    </location>
</feature>
<protein>
    <submittedName>
        <fullName evidence="2">Uncharacterized protein</fullName>
    </submittedName>
</protein>
<evidence type="ECO:0000313" key="2">
    <source>
        <dbReference type="EMBL" id="CUR60891.1"/>
    </source>
</evidence>
<name>A0A2P2CG59_9ZZZZ</name>